<protein>
    <recommendedName>
        <fullName evidence="10">Cytochrome P450</fullName>
    </recommendedName>
</protein>
<evidence type="ECO:0000256" key="7">
    <source>
        <dbReference type="RuleBase" id="RU000461"/>
    </source>
</evidence>
<sequence length="174" mass="19995">MVYLFDHCPLLNSFYEEVVRRTTFSIGAREVVDEVTIGGKVLHPGRKLLMPFQQMHLDTRVFGDNATEFDPRRFLNNPSLVRSTIYRPFGGGSTYCPGRFLARREIFMFVVLLLHRFDIDLEPRKEIKFPEMDDSISSVGVMGPRLGDDLMISVRPACMTPIAERCSRNSFLQD</sequence>
<dbReference type="AlphaFoldDB" id="A0A9X0AJ74"/>
<keyword evidence="3 6" id="KW-0479">Metal-binding</keyword>
<feature type="binding site" description="axial binding residue" evidence="6">
    <location>
        <position position="96"/>
    </location>
    <ligand>
        <name>heme</name>
        <dbReference type="ChEBI" id="CHEBI:30413"/>
    </ligand>
    <ligandPart>
        <name>Fe</name>
        <dbReference type="ChEBI" id="CHEBI:18248"/>
    </ligandPart>
</feature>
<dbReference type="PRINTS" id="PR00463">
    <property type="entry name" value="EP450I"/>
</dbReference>
<evidence type="ECO:0000256" key="6">
    <source>
        <dbReference type="PIRSR" id="PIRSR602401-1"/>
    </source>
</evidence>
<dbReference type="Gene3D" id="1.10.630.10">
    <property type="entry name" value="Cytochrome P450"/>
    <property type="match status" value="1"/>
</dbReference>
<comment type="similarity">
    <text evidence="1 7">Belongs to the cytochrome P450 family.</text>
</comment>
<dbReference type="InterPro" id="IPR001128">
    <property type="entry name" value="Cyt_P450"/>
</dbReference>
<keyword evidence="7" id="KW-0560">Oxidoreductase</keyword>
<evidence type="ECO:0000313" key="9">
    <source>
        <dbReference type="Proteomes" id="UP001152300"/>
    </source>
</evidence>
<dbReference type="GO" id="GO:0008395">
    <property type="term" value="F:steroid hydroxylase activity"/>
    <property type="evidence" value="ECO:0007669"/>
    <property type="project" value="TreeGrafter"/>
</dbReference>
<dbReference type="GO" id="GO:0020037">
    <property type="term" value="F:heme binding"/>
    <property type="evidence" value="ECO:0007669"/>
    <property type="project" value="InterPro"/>
</dbReference>
<comment type="caution">
    <text evidence="8">The sequence shown here is derived from an EMBL/GenBank/DDBJ whole genome shotgun (WGS) entry which is preliminary data.</text>
</comment>
<dbReference type="PROSITE" id="PS00086">
    <property type="entry name" value="CYTOCHROME_P450"/>
    <property type="match status" value="1"/>
</dbReference>
<dbReference type="PANTHER" id="PTHR24304:SF2">
    <property type="entry name" value="24-HYDROXYCHOLESTEROL 7-ALPHA-HYDROXYLASE"/>
    <property type="match status" value="1"/>
</dbReference>
<dbReference type="OrthoDB" id="1470350at2759"/>
<accession>A0A9X0AJ74</accession>
<dbReference type="InterPro" id="IPR017972">
    <property type="entry name" value="Cyt_P450_CS"/>
</dbReference>
<evidence type="ECO:0000256" key="4">
    <source>
        <dbReference type="ARBA" id="ARBA00023004"/>
    </source>
</evidence>
<gene>
    <name evidence="8" type="ORF">OCU04_007647</name>
</gene>
<keyword evidence="9" id="KW-1185">Reference proteome</keyword>
<keyword evidence="2 6" id="KW-0349">Heme</keyword>
<dbReference type="InterPro" id="IPR036396">
    <property type="entry name" value="Cyt_P450_sf"/>
</dbReference>
<dbReference type="SUPFAM" id="SSF48264">
    <property type="entry name" value="Cytochrome P450"/>
    <property type="match status" value="1"/>
</dbReference>
<keyword evidence="4 6" id="KW-0408">Iron</keyword>
<dbReference type="InterPro" id="IPR050529">
    <property type="entry name" value="CYP450_sterol_14alpha_dmase"/>
</dbReference>
<keyword evidence="5" id="KW-0843">Virulence</keyword>
<keyword evidence="7" id="KW-0503">Monooxygenase</keyword>
<comment type="cofactor">
    <cofactor evidence="6">
        <name>heme</name>
        <dbReference type="ChEBI" id="CHEBI:30413"/>
    </cofactor>
</comment>
<evidence type="ECO:0000256" key="5">
    <source>
        <dbReference type="ARBA" id="ARBA00023026"/>
    </source>
</evidence>
<evidence type="ECO:0000256" key="1">
    <source>
        <dbReference type="ARBA" id="ARBA00010617"/>
    </source>
</evidence>
<dbReference type="PANTHER" id="PTHR24304">
    <property type="entry name" value="CYTOCHROME P450 FAMILY 7"/>
    <property type="match status" value="1"/>
</dbReference>
<proteinExistence type="inferred from homology"/>
<evidence type="ECO:0008006" key="10">
    <source>
        <dbReference type="Google" id="ProtNLM"/>
    </source>
</evidence>
<dbReference type="EMBL" id="JAPEIS010000008">
    <property type="protein sequence ID" value="KAJ8063786.1"/>
    <property type="molecule type" value="Genomic_DNA"/>
</dbReference>
<reference evidence="8" key="1">
    <citation type="submission" date="2022-11" db="EMBL/GenBank/DDBJ databases">
        <title>Genome Resource of Sclerotinia nivalis Strain SnTB1, a Plant Pathogen Isolated from American Ginseng.</title>
        <authorList>
            <person name="Fan S."/>
        </authorList>
    </citation>
    <scope>NUCLEOTIDE SEQUENCE</scope>
    <source>
        <strain evidence="8">SnTB1</strain>
    </source>
</reference>
<dbReference type="Pfam" id="PF00067">
    <property type="entry name" value="p450"/>
    <property type="match status" value="1"/>
</dbReference>
<evidence type="ECO:0000256" key="2">
    <source>
        <dbReference type="ARBA" id="ARBA00022617"/>
    </source>
</evidence>
<evidence type="ECO:0000256" key="3">
    <source>
        <dbReference type="ARBA" id="ARBA00022723"/>
    </source>
</evidence>
<name>A0A9X0AJ74_9HELO</name>
<dbReference type="Proteomes" id="UP001152300">
    <property type="component" value="Unassembled WGS sequence"/>
</dbReference>
<organism evidence="8 9">
    <name type="scientific">Sclerotinia nivalis</name>
    <dbReference type="NCBI Taxonomy" id="352851"/>
    <lineage>
        <taxon>Eukaryota</taxon>
        <taxon>Fungi</taxon>
        <taxon>Dikarya</taxon>
        <taxon>Ascomycota</taxon>
        <taxon>Pezizomycotina</taxon>
        <taxon>Leotiomycetes</taxon>
        <taxon>Helotiales</taxon>
        <taxon>Sclerotiniaceae</taxon>
        <taxon>Sclerotinia</taxon>
    </lineage>
</organism>
<evidence type="ECO:0000313" key="8">
    <source>
        <dbReference type="EMBL" id="KAJ8063786.1"/>
    </source>
</evidence>
<dbReference type="GO" id="GO:0016705">
    <property type="term" value="F:oxidoreductase activity, acting on paired donors, with incorporation or reduction of molecular oxygen"/>
    <property type="evidence" value="ECO:0007669"/>
    <property type="project" value="InterPro"/>
</dbReference>
<dbReference type="InterPro" id="IPR002401">
    <property type="entry name" value="Cyt_P450_E_grp-I"/>
</dbReference>
<dbReference type="GO" id="GO:0005506">
    <property type="term" value="F:iron ion binding"/>
    <property type="evidence" value="ECO:0007669"/>
    <property type="project" value="InterPro"/>
</dbReference>